<dbReference type="InParanoid" id="B9GRZ6"/>
<feature type="domain" description="Strawberry notch AAA" evidence="4">
    <location>
        <begin position="43"/>
        <end position="76"/>
    </location>
</feature>
<dbReference type="InterPro" id="IPR046348">
    <property type="entry name" value="SIS_dom_sf"/>
</dbReference>
<accession>B9GRZ6</accession>
<dbReference type="eggNOG" id="KOG2446">
    <property type="taxonomic scope" value="Eukaryota"/>
</dbReference>
<evidence type="ECO:0000259" key="4">
    <source>
        <dbReference type="Pfam" id="PF13872"/>
    </source>
</evidence>
<dbReference type="Proteomes" id="UP000006729">
    <property type="component" value="Chromosome 2"/>
</dbReference>
<keyword evidence="2" id="KW-0324">Glycolysis</keyword>
<dbReference type="PANTHER" id="PTHR11469:SF1">
    <property type="entry name" value="GLUCOSE-6-PHOSPHATE ISOMERASE"/>
    <property type="match status" value="1"/>
</dbReference>
<dbReference type="STRING" id="3694.B9GRZ6"/>
<dbReference type="Pfam" id="PF13872">
    <property type="entry name" value="AAA_34"/>
    <property type="match status" value="1"/>
</dbReference>
<proteinExistence type="predicted"/>
<dbReference type="InterPro" id="IPR001672">
    <property type="entry name" value="G6P_Isomerase"/>
</dbReference>
<dbReference type="Pfam" id="PF00342">
    <property type="entry name" value="PGI"/>
    <property type="match status" value="1"/>
</dbReference>
<dbReference type="GO" id="GO:0004347">
    <property type="term" value="F:glucose-6-phosphate isomerase activity"/>
    <property type="evidence" value="ECO:0007669"/>
    <property type="project" value="InterPro"/>
</dbReference>
<protein>
    <recommendedName>
        <fullName evidence="4">Strawberry notch AAA domain-containing protein</fullName>
    </recommendedName>
</protein>
<dbReference type="InterPro" id="IPR039187">
    <property type="entry name" value="SNO_AAA"/>
</dbReference>
<dbReference type="AlphaFoldDB" id="B9GRZ6"/>
<evidence type="ECO:0000256" key="3">
    <source>
        <dbReference type="ARBA" id="ARBA00023235"/>
    </source>
</evidence>
<organism evidence="5 6">
    <name type="scientific">Populus trichocarpa</name>
    <name type="common">Western balsam poplar</name>
    <name type="synonym">Populus balsamifera subsp. trichocarpa</name>
    <dbReference type="NCBI Taxonomy" id="3694"/>
    <lineage>
        <taxon>Eukaryota</taxon>
        <taxon>Viridiplantae</taxon>
        <taxon>Streptophyta</taxon>
        <taxon>Embryophyta</taxon>
        <taxon>Tracheophyta</taxon>
        <taxon>Spermatophyta</taxon>
        <taxon>Magnoliopsida</taxon>
        <taxon>eudicotyledons</taxon>
        <taxon>Gunneridae</taxon>
        <taxon>Pentapetalae</taxon>
        <taxon>rosids</taxon>
        <taxon>fabids</taxon>
        <taxon>Malpighiales</taxon>
        <taxon>Salicaceae</taxon>
        <taxon>Saliceae</taxon>
        <taxon>Populus</taxon>
    </lineage>
</organism>
<dbReference type="GO" id="GO:0097367">
    <property type="term" value="F:carbohydrate derivative binding"/>
    <property type="evidence" value="ECO:0007669"/>
    <property type="project" value="InterPro"/>
</dbReference>
<keyword evidence="6" id="KW-1185">Reference proteome</keyword>
<dbReference type="GO" id="GO:0006094">
    <property type="term" value="P:gluconeogenesis"/>
    <property type="evidence" value="ECO:0007669"/>
    <property type="project" value="UniProtKB-KW"/>
</dbReference>
<sequence length="165" mass="18053">MASSTIICETQPWKDLKSHVEKIKKTHLRDLLSDADRCKSTILAGFFIGDGAGVGKGRTIAGLIWESWHHTRRKALEGVKGIDISIGIGGSFLGPLFVHTALQTKACLNYSCLQMQSDPEASKCAVERQQRLPSTVAKHVVAVSINLVFGEKFGIDPINAFAFWD</sequence>
<evidence type="ECO:0000256" key="1">
    <source>
        <dbReference type="ARBA" id="ARBA00022432"/>
    </source>
</evidence>
<name>B9GRZ6_POPTR</name>
<keyword evidence="3" id="KW-0413">Isomerase</keyword>
<evidence type="ECO:0000256" key="2">
    <source>
        <dbReference type="ARBA" id="ARBA00023152"/>
    </source>
</evidence>
<dbReference type="PANTHER" id="PTHR11469">
    <property type="entry name" value="GLUCOSE-6-PHOSPHATE ISOMERASE"/>
    <property type="match status" value="1"/>
</dbReference>
<dbReference type="SUPFAM" id="SSF53697">
    <property type="entry name" value="SIS domain"/>
    <property type="match status" value="1"/>
</dbReference>
<reference evidence="5 6" key="1">
    <citation type="journal article" date="2006" name="Science">
        <title>The genome of black cottonwood, Populus trichocarpa (Torr. &amp; Gray).</title>
        <authorList>
            <person name="Tuskan G.A."/>
            <person name="Difazio S."/>
            <person name="Jansson S."/>
            <person name="Bohlmann J."/>
            <person name="Grigoriev I."/>
            <person name="Hellsten U."/>
            <person name="Putnam N."/>
            <person name="Ralph S."/>
            <person name="Rombauts S."/>
            <person name="Salamov A."/>
            <person name="Schein J."/>
            <person name="Sterck L."/>
            <person name="Aerts A."/>
            <person name="Bhalerao R.R."/>
            <person name="Bhalerao R.P."/>
            <person name="Blaudez D."/>
            <person name="Boerjan W."/>
            <person name="Brun A."/>
            <person name="Brunner A."/>
            <person name="Busov V."/>
            <person name="Campbell M."/>
            <person name="Carlson J."/>
            <person name="Chalot M."/>
            <person name="Chapman J."/>
            <person name="Chen G.L."/>
            <person name="Cooper D."/>
            <person name="Coutinho P.M."/>
            <person name="Couturier J."/>
            <person name="Covert S."/>
            <person name="Cronk Q."/>
            <person name="Cunningham R."/>
            <person name="Davis J."/>
            <person name="Degroeve S."/>
            <person name="Dejardin A."/>
            <person name="Depamphilis C."/>
            <person name="Detter J."/>
            <person name="Dirks B."/>
            <person name="Dubchak I."/>
            <person name="Duplessis S."/>
            <person name="Ehlting J."/>
            <person name="Ellis B."/>
            <person name="Gendler K."/>
            <person name="Goodstein D."/>
            <person name="Gribskov M."/>
            <person name="Grimwood J."/>
            <person name="Groover A."/>
            <person name="Gunter L."/>
            <person name="Hamberger B."/>
            <person name="Heinze B."/>
            <person name="Helariutta Y."/>
            <person name="Henrissat B."/>
            <person name="Holligan D."/>
            <person name="Holt R."/>
            <person name="Huang W."/>
            <person name="Islam-Faridi N."/>
            <person name="Jones S."/>
            <person name="Jones-Rhoades M."/>
            <person name="Jorgensen R."/>
            <person name="Joshi C."/>
            <person name="Kangasjarvi J."/>
            <person name="Karlsson J."/>
            <person name="Kelleher C."/>
            <person name="Kirkpatrick R."/>
            <person name="Kirst M."/>
            <person name="Kohler A."/>
            <person name="Kalluri U."/>
            <person name="Larimer F."/>
            <person name="Leebens-Mack J."/>
            <person name="Leple J.C."/>
            <person name="Locascio P."/>
            <person name="Lou Y."/>
            <person name="Lucas S."/>
            <person name="Martin F."/>
            <person name="Montanini B."/>
            <person name="Napoli C."/>
            <person name="Nelson D.R."/>
            <person name="Nelson C."/>
            <person name="Nieminen K."/>
            <person name="Nilsson O."/>
            <person name="Pereda V."/>
            <person name="Peter G."/>
            <person name="Philippe R."/>
            <person name="Pilate G."/>
            <person name="Poliakov A."/>
            <person name="Razumovskaya J."/>
            <person name="Richardson P."/>
            <person name="Rinaldi C."/>
            <person name="Ritland K."/>
            <person name="Rouze P."/>
            <person name="Ryaboy D."/>
            <person name="Schmutz J."/>
            <person name="Schrader J."/>
            <person name="Segerman B."/>
            <person name="Shin H."/>
            <person name="Siddiqui A."/>
            <person name="Sterky F."/>
            <person name="Terry A."/>
            <person name="Tsai C.J."/>
            <person name="Uberbacher E."/>
            <person name="Unneberg P."/>
            <person name="Vahala J."/>
            <person name="Wall K."/>
            <person name="Wessler S."/>
            <person name="Yang G."/>
            <person name="Yin T."/>
            <person name="Douglas C."/>
            <person name="Marra M."/>
            <person name="Sandberg G."/>
            <person name="Van de Peer Y."/>
            <person name="Rokhsar D."/>
        </authorList>
    </citation>
    <scope>NUCLEOTIDE SEQUENCE [LARGE SCALE GENOMIC DNA]</scope>
    <source>
        <strain evidence="6">cv. Nisqually</strain>
    </source>
</reference>
<dbReference type="EMBL" id="CM009291">
    <property type="protein sequence ID" value="PNT51841.1"/>
    <property type="molecule type" value="Genomic_DNA"/>
</dbReference>
<dbReference type="HOGENOM" id="CLU_1613600_0_0_1"/>
<keyword evidence="1" id="KW-0312">Gluconeogenesis</keyword>
<gene>
    <name evidence="5" type="ORF">POPTR_002G262000</name>
</gene>
<dbReference type="GO" id="GO:0006096">
    <property type="term" value="P:glycolytic process"/>
    <property type="evidence" value="ECO:0007669"/>
    <property type="project" value="UniProtKB-KW"/>
</dbReference>
<evidence type="ECO:0000313" key="5">
    <source>
        <dbReference type="EMBL" id="PNT51841.1"/>
    </source>
</evidence>
<evidence type="ECO:0000313" key="6">
    <source>
        <dbReference type="Proteomes" id="UP000006729"/>
    </source>
</evidence>